<dbReference type="PROSITE" id="PS00107">
    <property type="entry name" value="PROTEIN_KINASE_ATP"/>
    <property type="match status" value="1"/>
</dbReference>
<dbReference type="EMBL" id="CM000881">
    <property type="protein sequence ID" value="KQK03391.1"/>
    <property type="molecule type" value="Genomic_DNA"/>
</dbReference>
<organism evidence="20">
    <name type="scientific">Brachypodium distachyon</name>
    <name type="common">Purple false brome</name>
    <name type="synonym">Trachynia distachya</name>
    <dbReference type="NCBI Taxonomy" id="15368"/>
    <lineage>
        <taxon>Eukaryota</taxon>
        <taxon>Viridiplantae</taxon>
        <taxon>Streptophyta</taxon>
        <taxon>Embryophyta</taxon>
        <taxon>Tracheophyta</taxon>
        <taxon>Spermatophyta</taxon>
        <taxon>Magnoliopsida</taxon>
        <taxon>Liliopsida</taxon>
        <taxon>Poales</taxon>
        <taxon>Poaceae</taxon>
        <taxon>BOP clade</taxon>
        <taxon>Pooideae</taxon>
        <taxon>Stipodae</taxon>
        <taxon>Brachypodieae</taxon>
        <taxon>Brachypodium</taxon>
    </lineage>
</organism>
<evidence type="ECO:0000256" key="15">
    <source>
        <dbReference type="ARBA" id="ARBA00048679"/>
    </source>
</evidence>
<evidence type="ECO:0000256" key="6">
    <source>
        <dbReference type="ARBA" id="ARBA00022679"/>
    </source>
</evidence>
<proteinExistence type="predicted"/>
<evidence type="ECO:0000256" key="14">
    <source>
        <dbReference type="ARBA" id="ARBA00047899"/>
    </source>
</evidence>
<evidence type="ECO:0000256" key="2">
    <source>
        <dbReference type="ARBA" id="ARBA00012513"/>
    </source>
</evidence>
<evidence type="ECO:0000256" key="11">
    <source>
        <dbReference type="ARBA" id="ARBA00022989"/>
    </source>
</evidence>
<evidence type="ECO:0000256" key="4">
    <source>
        <dbReference type="ARBA" id="ARBA00022527"/>
    </source>
</evidence>
<feature type="region of interest" description="Disordered" evidence="17">
    <location>
        <begin position="138"/>
        <end position="231"/>
    </location>
</feature>
<dbReference type="PRINTS" id="PR01217">
    <property type="entry name" value="PRICHEXTENSN"/>
</dbReference>
<dbReference type="GO" id="GO:0005886">
    <property type="term" value="C:plasma membrane"/>
    <property type="evidence" value="ECO:0000318"/>
    <property type="project" value="GO_Central"/>
</dbReference>
<keyword evidence="7 18" id="KW-0812">Transmembrane</keyword>
<dbReference type="PANTHER" id="PTHR47982:SF2">
    <property type="entry name" value="NON-SPECIFIC SERINE_THREONINE PROTEIN KINASE"/>
    <property type="match status" value="1"/>
</dbReference>
<feature type="compositionally biased region" description="Low complexity" evidence="17">
    <location>
        <begin position="210"/>
        <end position="220"/>
    </location>
</feature>
<reference evidence="20" key="2">
    <citation type="submission" date="2017-06" db="EMBL/GenBank/DDBJ databases">
        <title>WGS assembly of Brachypodium distachyon.</title>
        <authorList>
            <consortium name="The International Brachypodium Initiative"/>
            <person name="Lucas S."/>
            <person name="Harmon-Smith M."/>
            <person name="Lail K."/>
            <person name="Tice H."/>
            <person name="Grimwood J."/>
            <person name="Bruce D."/>
            <person name="Barry K."/>
            <person name="Shu S."/>
            <person name="Lindquist E."/>
            <person name="Wang M."/>
            <person name="Pitluck S."/>
            <person name="Vogel J.P."/>
            <person name="Garvin D.F."/>
            <person name="Mockler T.C."/>
            <person name="Schmutz J."/>
            <person name="Rokhsar D."/>
            <person name="Bevan M.W."/>
        </authorList>
    </citation>
    <scope>NUCLEOTIDE SEQUENCE</scope>
    <source>
        <strain evidence="20">Bd21</strain>
    </source>
</reference>
<dbReference type="SUPFAM" id="SSF56112">
    <property type="entry name" value="Protein kinase-like (PK-like)"/>
    <property type="match status" value="1"/>
</dbReference>
<dbReference type="AlphaFoldDB" id="A0A0Q3FVI2"/>
<keyword evidence="10 16" id="KW-0067">ATP-binding</keyword>
<dbReference type="Gramene" id="KQK03391">
    <property type="protein sequence ID" value="KQK03391"/>
    <property type="gene ID" value="BRADI_2g07560v3"/>
</dbReference>
<dbReference type="Proteomes" id="UP000008810">
    <property type="component" value="Chromosome 2"/>
</dbReference>
<comment type="catalytic activity">
    <reaction evidence="15">
        <text>L-seryl-[protein] + ATP = O-phospho-L-seryl-[protein] + ADP + H(+)</text>
        <dbReference type="Rhea" id="RHEA:17989"/>
        <dbReference type="Rhea" id="RHEA-COMP:9863"/>
        <dbReference type="Rhea" id="RHEA-COMP:11604"/>
        <dbReference type="ChEBI" id="CHEBI:15378"/>
        <dbReference type="ChEBI" id="CHEBI:29999"/>
        <dbReference type="ChEBI" id="CHEBI:30616"/>
        <dbReference type="ChEBI" id="CHEBI:83421"/>
        <dbReference type="ChEBI" id="CHEBI:456216"/>
        <dbReference type="EC" id="2.7.11.1"/>
    </reaction>
</comment>
<dbReference type="EC" id="2.7.11.1" evidence="2"/>
<keyword evidence="9" id="KW-0418">Kinase</keyword>
<feature type="compositionally biased region" description="Pro residues" evidence="17">
    <location>
        <begin position="1"/>
        <end position="15"/>
    </location>
</feature>
<dbReference type="KEGG" id="bdi:100821694"/>
<dbReference type="FunFam" id="3.30.200.20:FF:000207">
    <property type="entry name" value="proline-rich receptor-like protein kinase PERK1"/>
    <property type="match status" value="1"/>
</dbReference>
<evidence type="ECO:0000256" key="10">
    <source>
        <dbReference type="ARBA" id="ARBA00022840"/>
    </source>
</evidence>
<evidence type="ECO:0000256" key="12">
    <source>
        <dbReference type="ARBA" id="ARBA00023136"/>
    </source>
</evidence>
<evidence type="ECO:0000256" key="8">
    <source>
        <dbReference type="ARBA" id="ARBA00022741"/>
    </source>
</evidence>
<dbReference type="FunFam" id="1.10.510.10:FF:000239">
    <property type="entry name" value="Proline-rich receptor-like protein kinase PERK1"/>
    <property type="match status" value="1"/>
</dbReference>
<dbReference type="PROSITE" id="PS00108">
    <property type="entry name" value="PROTEIN_KINASE_ST"/>
    <property type="match status" value="1"/>
</dbReference>
<evidence type="ECO:0000256" key="7">
    <source>
        <dbReference type="ARBA" id="ARBA00022692"/>
    </source>
</evidence>
<dbReference type="InterPro" id="IPR047117">
    <property type="entry name" value="PERK1-13-like"/>
</dbReference>
<dbReference type="OrthoDB" id="4062651at2759"/>
<feature type="compositionally biased region" description="Pro residues" evidence="17">
    <location>
        <begin position="61"/>
        <end position="99"/>
    </location>
</feature>
<evidence type="ECO:0000256" key="17">
    <source>
        <dbReference type="SAM" id="MobiDB-lite"/>
    </source>
</evidence>
<keyword evidence="3" id="KW-1003">Cell membrane</keyword>
<dbReference type="InterPro" id="IPR000719">
    <property type="entry name" value="Prot_kinase_dom"/>
</dbReference>
<evidence type="ECO:0000313" key="20">
    <source>
        <dbReference type="EMBL" id="KQK03391.1"/>
    </source>
</evidence>
<comment type="subcellular location">
    <subcellularLocation>
        <location evidence="1">Cell membrane</location>
        <topology evidence="1">Single-pass membrane protein</topology>
    </subcellularLocation>
</comment>
<evidence type="ECO:0000256" key="16">
    <source>
        <dbReference type="PROSITE-ProRule" id="PRU10141"/>
    </source>
</evidence>
<evidence type="ECO:0000256" key="5">
    <source>
        <dbReference type="ARBA" id="ARBA00022553"/>
    </source>
</evidence>
<dbReference type="InterPro" id="IPR017441">
    <property type="entry name" value="Protein_kinase_ATP_BS"/>
</dbReference>
<keyword evidence="12 18" id="KW-0472">Membrane</keyword>
<keyword evidence="11 18" id="KW-1133">Transmembrane helix</keyword>
<dbReference type="EnsemblPlants" id="KQK03391">
    <property type="protein sequence ID" value="KQK03391"/>
    <property type="gene ID" value="BRADI_2g07560v3"/>
</dbReference>
<evidence type="ECO:0000313" key="22">
    <source>
        <dbReference type="Proteomes" id="UP000008810"/>
    </source>
</evidence>
<dbReference type="PROSITE" id="PS50011">
    <property type="entry name" value="PROTEIN_KINASE_DOM"/>
    <property type="match status" value="1"/>
</dbReference>
<keyword evidence="22" id="KW-1185">Reference proteome</keyword>
<keyword evidence="13" id="KW-0325">Glycoprotein</keyword>
<evidence type="ECO:0000259" key="19">
    <source>
        <dbReference type="PROSITE" id="PS50011"/>
    </source>
</evidence>
<feature type="compositionally biased region" description="Pro residues" evidence="17">
    <location>
        <begin position="199"/>
        <end position="209"/>
    </location>
</feature>
<feature type="binding site" evidence="16">
    <location>
        <position position="283"/>
    </location>
    <ligand>
        <name>ATP</name>
        <dbReference type="ChEBI" id="CHEBI:30616"/>
    </ligand>
</feature>
<feature type="compositionally biased region" description="Pro residues" evidence="17">
    <location>
        <begin position="158"/>
        <end position="168"/>
    </location>
</feature>
<keyword evidence="8 16" id="KW-0547">Nucleotide-binding</keyword>
<evidence type="ECO:0000256" key="3">
    <source>
        <dbReference type="ARBA" id="ARBA00022475"/>
    </source>
</evidence>
<evidence type="ECO:0000313" key="21">
    <source>
        <dbReference type="EnsemblPlants" id="KQK03391"/>
    </source>
</evidence>
<dbReference type="Gene3D" id="1.10.510.10">
    <property type="entry name" value="Transferase(Phosphotransferase) domain 1"/>
    <property type="match status" value="1"/>
</dbReference>
<feature type="compositionally biased region" description="Basic and acidic residues" evidence="17">
    <location>
        <begin position="600"/>
        <end position="617"/>
    </location>
</feature>
<feature type="domain" description="Protein kinase" evidence="19">
    <location>
        <begin position="256"/>
        <end position="541"/>
    </location>
</feature>
<comment type="catalytic activity">
    <reaction evidence="14">
        <text>L-threonyl-[protein] + ATP = O-phospho-L-threonyl-[protein] + ADP + H(+)</text>
        <dbReference type="Rhea" id="RHEA:46608"/>
        <dbReference type="Rhea" id="RHEA-COMP:11060"/>
        <dbReference type="Rhea" id="RHEA-COMP:11605"/>
        <dbReference type="ChEBI" id="CHEBI:15378"/>
        <dbReference type="ChEBI" id="CHEBI:30013"/>
        <dbReference type="ChEBI" id="CHEBI:30616"/>
        <dbReference type="ChEBI" id="CHEBI:61977"/>
        <dbReference type="ChEBI" id="CHEBI:456216"/>
        <dbReference type="EC" id="2.7.11.1"/>
    </reaction>
</comment>
<dbReference type="InterPro" id="IPR001245">
    <property type="entry name" value="Ser-Thr/Tyr_kinase_cat_dom"/>
</dbReference>
<evidence type="ECO:0000256" key="18">
    <source>
        <dbReference type="SAM" id="Phobius"/>
    </source>
</evidence>
<dbReference type="PANTHER" id="PTHR47982">
    <property type="entry name" value="PROLINE-RICH RECEPTOR-LIKE PROTEIN KINASE PERK4"/>
    <property type="match status" value="1"/>
</dbReference>
<keyword evidence="5" id="KW-0597">Phosphoprotein</keyword>
<reference evidence="21" key="3">
    <citation type="submission" date="2018-08" db="UniProtKB">
        <authorList>
            <consortium name="EnsemblPlants"/>
        </authorList>
    </citation>
    <scope>IDENTIFICATION</scope>
    <source>
        <strain evidence="21">cv. Bd21</strain>
    </source>
</reference>
<evidence type="ECO:0000256" key="9">
    <source>
        <dbReference type="ARBA" id="ARBA00022777"/>
    </source>
</evidence>
<keyword evidence="6" id="KW-0808">Transferase</keyword>
<dbReference type="Pfam" id="PF07714">
    <property type="entry name" value="PK_Tyr_Ser-Thr"/>
    <property type="match status" value="1"/>
</dbReference>
<dbReference type="InterPro" id="IPR008271">
    <property type="entry name" value="Ser/Thr_kinase_AS"/>
</dbReference>
<reference evidence="20 21" key="1">
    <citation type="journal article" date="2010" name="Nature">
        <title>Genome sequencing and analysis of the model grass Brachypodium distachyon.</title>
        <authorList>
            <consortium name="International Brachypodium Initiative"/>
        </authorList>
    </citation>
    <scope>NUCLEOTIDE SEQUENCE [LARGE SCALE GENOMIC DNA]</scope>
    <source>
        <strain evidence="20">Bd21</strain>
        <strain evidence="21">cv. Bd21</strain>
    </source>
</reference>
<dbReference type="GeneID" id="100821694"/>
<dbReference type="GO" id="GO:0004674">
    <property type="term" value="F:protein serine/threonine kinase activity"/>
    <property type="evidence" value="ECO:0007669"/>
    <property type="project" value="UniProtKB-KW"/>
</dbReference>
<dbReference type="ExpressionAtlas" id="A0A0Q3FVI2">
    <property type="expression patterns" value="baseline and differential"/>
</dbReference>
<gene>
    <name evidence="21" type="primary">LOC100821694</name>
    <name evidence="20" type="ORF">BRADI_2g07560v3</name>
</gene>
<feature type="region of interest" description="Disordered" evidence="17">
    <location>
        <begin position="578"/>
        <end position="632"/>
    </location>
</feature>
<feature type="compositionally biased region" description="Pro residues" evidence="17">
    <location>
        <begin position="25"/>
        <end position="53"/>
    </location>
</feature>
<dbReference type="SMART" id="SM00220">
    <property type="entry name" value="S_TKc"/>
    <property type="match status" value="1"/>
</dbReference>
<dbReference type="Gene3D" id="3.30.200.20">
    <property type="entry name" value="Phosphorylase Kinase, domain 1"/>
    <property type="match status" value="1"/>
</dbReference>
<evidence type="ECO:0000256" key="1">
    <source>
        <dbReference type="ARBA" id="ARBA00004162"/>
    </source>
</evidence>
<dbReference type="InterPro" id="IPR011009">
    <property type="entry name" value="Kinase-like_dom_sf"/>
</dbReference>
<dbReference type="GO" id="GO:0005524">
    <property type="term" value="F:ATP binding"/>
    <property type="evidence" value="ECO:0007669"/>
    <property type="project" value="UniProtKB-UniRule"/>
</dbReference>
<dbReference type="CDD" id="cd14066">
    <property type="entry name" value="STKc_IRAK"/>
    <property type="match status" value="1"/>
</dbReference>
<sequence>MSSPSPPAAPGPASPPSNRTAPAASAPPPANSTSPSPPAAVPPPATPSAPPPSSSGTPATPSVPPPATPGTTPPAAPSPPSTTPSPPSDRFTPPAPATPQSPSNNGMTTPVVVGIAVGGLIALLLASLLCFCLLKKKRRHHPHHPPPPPPHHLHYYGHPPPPPPPPPVFKGDQYGGGYQNWQHNAPPPPPDHVVKMHPNPSPKPTPPPLNVNSSGSASNYSGGGENRPLQSPLANALSFSRSTFTYEELAAATDGFSDANLLGQGGFGFVHKGVLNGTEVAIKQLRDGSGQGEREFQAEVEIISRVHHKHLVTLVGYCISEDKRLLVYEFVPNNTMEFHLHGRRGPTMDWPARLRIALGSAKGLAYLHEDCHPKIIHRDIKASNILLDFRFEAKVADFGLAKLTSDNNTHVSTRVMGTFGYLAPEYASSGKLTEKSDVFSFGVMLLELITGRRPVSSKQAHMDDSLVDWARPLMTRASEDGNYDSLVDPHLGTEFNENEMERMIACAAACVRHSARRRPRMSQVVRALEGDVSLDDLHEGVRPGHSRFMGSHTSSEYDTGQYNEDLKKFRKMALGNSGLQSSQLTPSSEHGQNHSGGSSDSHHQTQEIEMGAEKRDNGGGVHGGGESQASMR</sequence>
<keyword evidence="4" id="KW-0723">Serine/threonine-protein kinase</keyword>
<protein>
    <recommendedName>
        <fullName evidence="2">non-specific serine/threonine protein kinase</fullName>
        <ecNumber evidence="2">2.7.11.1</ecNumber>
    </recommendedName>
</protein>
<dbReference type="RefSeq" id="XP_003565887.3">
    <property type="nucleotide sequence ID" value="XM_003565839.4"/>
</dbReference>
<feature type="compositionally biased region" description="Polar residues" evidence="17">
    <location>
        <begin position="578"/>
        <end position="599"/>
    </location>
</feature>
<dbReference type="STRING" id="15368.A0A0Q3FVI2"/>
<feature type="region of interest" description="Disordered" evidence="17">
    <location>
        <begin position="1"/>
        <end position="105"/>
    </location>
</feature>
<feature type="transmembrane region" description="Helical" evidence="18">
    <location>
        <begin position="111"/>
        <end position="134"/>
    </location>
</feature>
<name>A0A0Q3FVI2_BRADI</name>
<evidence type="ECO:0000256" key="13">
    <source>
        <dbReference type="ARBA" id="ARBA00023180"/>
    </source>
</evidence>
<accession>A0A0Q3FVI2</accession>